<evidence type="ECO:0000256" key="1">
    <source>
        <dbReference type="ARBA" id="ARBA00004236"/>
    </source>
</evidence>
<dbReference type="Pfam" id="PF18967">
    <property type="entry name" value="PycTM"/>
    <property type="match status" value="1"/>
</dbReference>
<evidence type="ECO:0000256" key="4">
    <source>
        <dbReference type="ARBA" id="ARBA00022741"/>
    </source>
</evidence>
<dbReference type="InterPro" id="IPR043760">
    <property type="entry name" value="PycTM_dom"/>
</dbReference>
<dbReference type="Proteomes" id="UP000191897">
    <property type="component" value="Unassembled WGS sequence"/>
</dbReference>
<feature type="transmembrane region" description="Helical" evidence="8">
    <location>
        <begin position="33"/>
        <end position="52"/>
    </location>
</feature>
<dbReference type="RefSeq" id="WP_080866194.1">
    <property type="nucleotide sequence ID" value="NZ_LT009730.1"/>
</dbReference>
<evidence type="ECO:0000256" key="3">
    <source>
        <dbReference type="ARBA" id="ARBA00022692"/>
    </source>
</evidence>
<keyword evidence="7 8" id="KW-0472">Membrane</keyword>
<evidence type="ECO:0000256" key="5">
    <source>
        <dbReference type="ARBA" id="ARBA00022989"/>
    </source>
</evidence>
<evidence type="ECO:0000313" key="11">
    <source>
        <dbReference type="Proteomes" id="UP000191897"/>
    </source>
</evidence>
<name>A0A1S7QW34_AGRTU</name>
<dbReference type="GO" id="GO:0005886">
    <property type="term" value="C:plasma membrane"/>
    <property type="evidence" value="ECO:0007669"/>
    <property type="project" value="UniProtKB-SubCell"/>
</dbReference>
<keyword evidence="6" id="KW-0051">Antiviral defense</keyword>
<protein>
    <recommendedName>
        <fullName evidence="9">Pycsar effector protein domain-containing protein</fullName>
    </recommendedName>
</protein>
<proteinExistence type="predicted"/>
<feature type="domain" description="Pycsar effector protein" evidence="9">
    <location>
        <begin position="14"/>
        <end position="170"/>
    </location>
</feature>
<comment type="subcellular location">
    <subcellularLocation>
        <location evidence="1">Cell membrane</location>
    </subcellularLocation>
</comment>
<feature type="transmembrane region" description="Helical" evidence="8">
    <location>
        <begin position="64"/>
        <end position="83"/>
    </location>
</feature>
<gene>
    <name evidence="10" type="ORF">AGR4C_Cc90007</name>
</gene>
<evidence type="ECO:0000256" key="2">
    <source>
        <dbReference type="ARBA" id="ARBA00022475"/>
    </source>
</evidence>
<reference evidence="10 11" key="1">
    <citation type="submission" date="2016-01" db="EMBL/GenBank/DDBJ databases">
        <authorList>
            <person name="Oliw E.H."/>
        </authorList>
    </citation>
    <scope>NUCLEOTIDE SEQUENCE [LARGE SCALE GENOMIC DNA]</scope>
    <source>
        <strain evidence="10 11">Kerr 14</strain>
    </source>
</reference>
<feature type="transmembrane region" description="Helical" evidence="8">
    <location>
        <begin position="156"/>
        <end position="183"/>
    </location>
</feature>
<dbReference type="GO" id="GO:0051607">
    <property type="term" value="P:defense response to virus"/>
    <property type="evidence" value="ECO:0007669"/>
    <property type="project" value="UniProtKB-KW"/>
</dbReference>
<keyword evidence="2" id="KW-1003">Cell membrane</keyword>
<organism evidence="10 11">
    <name type="scientific">Agrobacterium tumefaciens str. Kerr 14</name>
    <dbReference type="NCBI Taxonomy" id="1183424"/>
    <lineage>
        <taxon>Bacteria</taxon>
        <taxon>Pseudomonadati</taxon>
        <taxon>Pseudomonadota</taxon>
        <taxon>Alphaproteobacteria</taxon>
        <taxon>Hyphomicrobiales</taxon>
        <taxon>Rhizobiaceae</taxon>
        <taxon>Rhizobium/Agrobacterium group</taxon>
        <taxon>Agrobacterium</taxon>
        <taxon>Agrobacterium tumefaciens complex</taxon>
    </lineage>
</organism>
<accession>A0A1S7QW34</accession>
<dbReference type="EMBL" id="FBWC01000018">
    <property type="protein sequence ID" value="CUX42694.1"/>
    <property type="molecule type" value="Genomic_DNA"/>
</dbReference>
<dbReference type="GO" id="GO:0000166">
    <property type="term" value="F:nucleotide binding"/>
    <property type="evidence" value="ECO:0007669"/>
    <property type="project" value="UniProtKB-KW"/>
</dbReference>
<keyword evidence="3 8" id="KW-0812">Transmembrane</keyword>
<keyword evidence="5 8" id="KW-1133">Transmembrane helix</keyword>
<dbReference type="GeneID" id="97364487"/>
<evidence type="ECO:0000259" key="9">
    <source>
        <dbReference type="Pfam" id="PF18967"/>
    </source>
</evidence>
<dbReference type="AlphaFoldDB" id="A0A1S7QW34"/>
<evidence type="ECO:0000313" key="10">
    <source>
        <dbReference type="EMBL" id="CUX42694.1"/>
    </source>
</evidence>
<keyword evidence="4" id="KW-0547">Nucleotide-binding</keyword>
<evidence type="ECO:0000256" key="7">
    <source>
        <dbReference type="ARBA" id="ARBA00023136"/>
    </source>
</evidence>
<sequence>MAKNDQQEAYEKLLSANHGRMIDFAKFAEAKNAALLTFCSVWMGAIITLLRAPQELPLGYNHAFRAALPLLFIAAMISLKSLMPKFLDQMHKREDDYKNLLYFGDIAKGGTKDYPDMAADLYMPTGNDSATATYLRDLSVQTAIHAKIAHRKFRMFNWAGSLVLTAFAIMTIPPLIFCIRWAISQLHC</sequence>
<evidence type="ECO:0000256" key="8">
    <source>
        <dbReference type="SAM" id="Phobius"/>
    </source>
</evidence>
<evidence type="ECO:0000256" key="6">
    <source>
        <dbReference type="ARBA" id="ARBA00023118"/>
    </source>
</evidence>